<dbReference type="Pfam" id="PF01261">
    <property type="entry name" value="AP_endonuc_2"/>
    <property type="match status" value="1"/>
</dbReference>
<protein>
    <recommendedName>
        <fullName evidence="1">Xylose isomerase-like TIM barrel domain-containing protein</fullName>
    </recommendedName>
</protein>
<dbReference type="Gene3D" id="3.20.20.150">
    <property type="entry name" value="Divalent-metal-dependent TIM barrel enzymes"/>
    <property type="match status" value="1"/>
</dbReference>
<dbReference type="AlphaFoldDB" id="A0A919E8F1"/>
<name>A0A919E8F1_9ACTN</name>
<dbReference type="PANTHER" id="PTHR12110:SF41">
    <property type="entry name" value="INOSOSE DEHYDRATASE"/>
    <property type="match status" value="1"/>
</dbReference>
<evidence type="ECO:0000313" key="2">
    <source>
        <dbReference type="EMBL" id="GHF24339.1"/>
    </source>
</evidence>
<reference evidence="2" key="1">
    <citation type="journal article" date="2014" name="Int. J. Syst. Evol. Microbiol.">
        <title>Complete genome sequence of Corynebacterium casei LMG S-19264T (=DSM 44701T), isolated from a smear-ripened cheese.</title>
        <authorList>
            <consortium name="US DOE Joint Genome Institute (JGI-PGF)"/>
            <person name="Walter F."/>
            <person name="Albersmeier A."/>
            <person name="Kalinowski J."/>
            <person name="Ruckert C."/>
        </authorList>
    </citation>
    <scope>NUCLEOTIDE SEQUENCE</scope>
    <source>
        <strain evidence="2">JCM 4477</strain>
    </source>
</reference>
<proteinExistence type="predicted"/>
<organism evidence="2 3">
    <name type="scientific">Streptomyces fumanus</name>
    <dbReference type="NCBI Taxonomy" id="67302"/>
    <lineage>
        <taxon>Bacteria</taxon>
        <taxon>Bacillati</taxon>
        <taxon>Actinomycetota</taxon>
        <taxon>Actinomycetes</taxon>
        <taxon>Kitasatosporales</taxon>
        <taxon>Streptomycetaceae</taxon>
        <taxon>Streptomyces</taxon>
    </lineage>
</organism>
<dbReference type="EMBL" id="BNBI01000014">
    <property type="protein sequence ID" value="GHF24339.1"/>
    <property type="molecule type" value="Genomic_DNA"/>
</dbReference>
<evidence type="ECO:0000313" key="3">
    <source>
        <dbReference type="Proteomes" id="UP000630718"/>
    </source>
</evidence>
<dbReference type="Proteomes" id="UP000630718">
    <property type="component" value="Unassembled WGS sequence"/>
</dbReference>
<dbReference type="SUPFAM" id="SSF51658">
    <property type="entry name" value="Xylose isomerase-like"/>
    <property type="match status" value="1"/>
</dbReference>
<gene>
    <name evidence="2" type="ORF">GCM10018772_57560</name>
</gene>
<accession>A0A919E8F1</accession>
<comment type="caution">
    <text evidence="2">The sequence shown here is derived from an EMBL/GenBank/DDBJ whole genome shotgun (WGS) entry which is preliminary data.</text>
</comment>
<reference evidence="2" key="2">
    <citation type="submission" date="2020-09" db="EMBL/GenBank/DDBJ databases">
        <authorList>
            <person name="Sun Q."/>
            <person name="Ohkuma M."/>
        </authorList>
    </citation>
    <scope>NUCLEOTIDE SEQUENCE</scope>
    <source>
        <strain evidence="2">JCM 4477</strain>
    </source>
</reference>
<keyword evidence="3" id="KW-1185">Reference proteome</keyword>
<sequence>MSGQVTDTARPRVGVTGWRLPAGGAEAVRLAARAGADGVQLDLGGPGRGAPLDGPAATEAVREAVAATGVELLALTANTLNDIGLTAAPGSADAAHARAVLVRLLDTARLLGVAQVFVPSFRRSAIDTPADLARTAAVLGWAAREAEARGLLLASENALPADRALELVDRVGSPAFRLLLDTYNLRAAGLDAARWTEATGLHLADQVHLKDGVDGRPGPPLGAGDGRLEEVLAAYARTGPRPRALVLENDYRDGDPGPLDADLAWARRAADRLAARPTRPVKVPR</sequence>
<feature type="domain" description="Xylose isomerase-like TIM barrel" evidence="1">
    <location>
        <begin position="28"/>
        <end position="267"/>
    </location>
</feature>
<dbReference type="InterPro" id="IPR036237">
    <property type="entry name" value="Xyl_isomerase-like_sf"/>
</dbReference>
<dbReference type="RefSeq" id="WP_190207358.1">
    <property type="nucleotide sequence ID" value="NZ_BNBI01000014.1"/>
</dbReference>
<evidence type="ECO:0000259" key="1">
    <source>
        <dbReference type="Pfam" id="PF01261"/>
    </source>
</evidence>
<dbReference type="InterPro" id="IPR050312">
    <property type="entry name" value="IolE/XylAMocC-like"/>
</dbReference>
<dbReference type="InterPro" id="IPR013022">
    <property type="entry name" value="Xyl_isomerase-like_TIM-brl"/>
</dbReference>
<dbReference type="PANTHER" id="PTHR12110">
    <property type="entry name" value="HYDROXYPYRUVATE ISOMERASE"/>
    <property type="match status" value="1"/>
</dbReference>